<gene>
    <name evidence="1" type="ORF">HHL15_17875</name>
    <name evidence="2" type="ORF">HHL15_23520</name>
</gene>
<evidence type="ECO:0000313" key="3">
    <source>
        <dbReference type="Proteomes" id="UP000580043"/>
    </source>
</evidence>
<sequence>MLIDLHAHAPHPDYYDQDPYWGPAFESQPDGDIKLRVGDWILSLGAPERKAALRKAKAEGQALNVQDYMARWRDPKTRLAGMDAAGQNA</sequence>
<name>A0A848G965_9RHOO</name>
<dbReference type="AlphaFoldDB" id="A0A848G965"/>
<accession>A0A848G965</accession>
<dbReference type="EMBL" id="JABBGA010000034">
    <property type="protein sequence ID" value="NML28727.1"/>
    <property type="molecule type" value="Genomic_DNA"/>
</dbReference>
<evidence type="ECO:0000313" key="2">
    <source>
        <dbReference type="EMBL" id="NML28727.1"/>
    </source>
</evidence>
<proteinExistence type="predicted"/>
<protein>
    <submittedName>
        <fullName evidence="2">Amidohydrolase</fullName>
    </submittedName>
</protein>
<reference evidence="2 3" key="1">
    <citation type="submission" date="2020-04" db="EMBL/GenBank/DDBJ databases">
        <title>Zoogloea sp. G-4-1-14 isolated from soil.</title>
        <authorList>
            <person name="Dahal R.H."/>
        </authorList>
    </citation>
    <scope>NUCLEOTIDE SEQUENCE [LARGE SCALE GENOMIC DNA]</scope>
    <source>
        <strain evidence="2 3">G-4-1-14</strain>
    </source>
</reference>
<feature type="non-terminal residue" evidence="2">
    <location>
        <position position="89"/>
    </location>
</feature>
<evidence type="ECO:0000313" key="1">
    <source>
        <dbReference type="EMBL" id="NML27629.1"/>
    </source>
</evidence>
<dbReference type="EMBL" id="JABBGA010000016">
    <property type="protein sequence ID" value="NML27629.1"/>
    <property type="molecule type" value="Genomic_DNA"/>
</dbReference>
<keyword evidence="2" id="KW-0378">Hydrolase</keyword>
<keyword evidence="3" id="KW-1185">Reference proteome</keyword>
<dbReference type="Proteomes" id="UP000580043">
    <property type="component" value="Unassembled WGS sequence"/>
</dbReference>
<dbReference type="InterPro" id="IPR032466">
    <property type="entry name" value="Metal_Hydrolase"/>
</dbReference>
<dbReference type="GO" id="GO:0016787">
    <property type="term" value="F:hydrolase activity"/>
    <property type="evidence" value="ECO:0007669"/>
    <property type="project" value="UniProtKB-KW"/>
</dbReference>
<dbReference type="SUPFAM" id="SSF51556">
    <property type="entry name" value="Metallo-dependent hydrolases"/>
    <property type="match status" value="1"/>
</dbReference>
<comment type="caution">
    <text evidence="2">The sequence shown here is derived from an EMBL/GenBank/DDBJ whole genome shotgun (WGS) entry which is preliminary data.</text>
</comment>
<organism evidence="2 3">
    <name type="scientific">Zoogloea dura</name>
    <dbReference type="NCBI Taxonomy" id="2728840"/>
    <lineage>
        <taxon>Bacteria</taxon>
        <taxon>Pseudomonadati</taxon>
        <taxon>Pseudomonadota</taxon>
        <taxon>Betaproteobacteria</taxon>
        <taxon>Rhodocyclales</taxon>
        <taxon>Zoogloeaceae</taxon>
        <taxon>Zoogloea</taxon>
    </lineage>
</organism>